<feature type="region of interest" description="Disordered" evidence="1">
    <location>
        <begin position="46"/>
        <end position="66"/>
    </location>
</feature>
<dbReference type="GeneID" id="34462565"/>
<dbReference type="AlphaFoldDB" id="A0A1L9VP54"/>
<feature type="region of interest" description="Disordered" evidence="1">
    <location>
        <begin position="124"/>
        <end position="159"/>
    </location>
</feature>
<dbReference type="RefSeq" id="XP_022402384.1">
    <property type="nucleotide sequence ID" value="XM_022546304.1"/>
</dbReference>
<gene>
    <name evidence="3" type="ORF">ASPGLDRAFT_45684</name>
</gene>
<evidence type="ECO:0008006" key="5">
    <source>
        <dbReference type="Google" id="ProtNLM"/>
    </source>
</evidence>
<accession>A0A1L9VP54</accession>
<dbReference type="Proteomes" id="UP000184300">
    <property type="component" value="Unassembled WGS sequence"/>
</dbReference>
<feature type="chain" id="PRO_5012838114" description="REJ domain-containing protein" evidence="2">
    <location>
        <begin position="23"/>
        <end position="159"/>
    </location>
</feature>
<evidence type="ECO:0000313" key="3">
    <source>
        <dbReference type="EMBL" id="OJJ85686.1"/>
    </source>
</evidence>
<evidence type="ECO:0000313" key="4">
    <source>
        <dbReference type="Proteomes" id="UP000184300"/>
    </source>
</evidence>
<protein>
    <recommendedName>
        <fullName evidence="5">REJ domain-containing protein</fullName>
    </recommendedName>
</protein>
<keyword evidence="2" id="KW-0732">Signal</keyword>
<evidence type="ECO:0000256" key="2">
    <source>
        <dbReference type="SAM" id="SignalP"/>
    </source>
</evidence>
<keyword evidence="4" id="KW-1185">Reference proteome</keyword>
<feature type="signal peptide" evidence="2">
    <location>
        <begin position="1"/>
        <end position="22"/>
    </location>
</feature>
<feature type="compositionally biased region" description="Low complexity" evidence="1">
    <location>
        <begin position="131"/>
        <end position="159"/>
    </location>
</feature>
<proteinExistence type="predicted"/>
<sequence length="159" mass="16358">MRFSSTAAFFALSSLCASYVLPFTHPQQSNDNLMRRELPYAVVNVDSDDQTTSGSSPSSSNSNISPVIQTAVKTVTASSPPSPPVTVTVTTTAFSTPIISSFPCSSSTPVSSLSLPPLSRAGTLITVPSPSRTASSVSGQTSSGSLSSTVRATSTTDHH</sequence>
<reference evidence="4" key="1">
    <citation type="journal article" date="2017" name="Genome Biol.">
        <title>Comparative genomics reveals high biological diversity and specific adaptations in the industrially and medically important fungal genus Aspergillus.</title>
        <authorList>
            <person name="de Vries R.P."/>
            <person name="Riley R."/>
            <person name="Wiebenga A."/>
            <person name="Aguilar-Osorio G."/>
            <person name="Amillis S."/>
            <person name="Uchima C.A."/>
            <person name="Anderluh G."/>
            <person name="Asadollahi M."/>
            <person name="Askin M."/>
            <person name="Barry K."/>
            <person name="Battaglia E."/>
            <person name="Bayram O."/>
            <person name="Benocci T."/>
            <person name="Braus-Stromeyer S.A."/>
            <person name="Caldana C."/>
            <person name="Canovas D."/>
            <person name="Cerqueira G.C."/>
            <person name="Chen F."/>
            <person name="Chen W."/>
            <person name="Choi C."/>
            <person name="Clum A."/>
            <person name="Dos Santos R.A."/>
            <person name="Damasio A.R."/>
            <person name="Diallinas G."/>
            <person name="Emri T."/>
            <person name="Fekete E."/>
            <person name="Flipphi M."/>
            <person name="Freyberg S."/>
            <person name="Gallo A."/>
            <person name="Gournas C."/>
            <person name="Habgood R."/>
            <person name="Hainaut M."/>
            <person name="Harispe M.L."/>
            <person name="Henrissat B."/>
            <person name="Hilden K.S."/>
            <person name="Hope R."/>
            <person name="Hossain A."/>
            <person name="Karabika E."/>
            <person name="Karaffa L."/>
            <person name="Karanyi Z."/>
            <person name="Krasevec N."/>
            <person name="Kuo A."/>
            <person name="Kusch H."/>
            <person name="LaButti K."/>
            <person name="Lagendijk E.L."/>
            <person name="Lapidus A."/>
            <person name="Levasseur A."/>
            <person name="Lindquist E."/>
            <person name="Lipzen A."/>
            <person name="Logrieco A.F."/>
            <person name="MacCabe A."/>
            <person name="Maekelae M.R."/>
            <person name="Malavazi I."/>
            <person name="Melin P."/>
            <person name="Meyer V."/>
            <person name="Mielnichuk N."/>
            <person name="Miskei M."/>
            <person name="Molnar A.P."/>
            <person name="Mule G."/>
            <person name="Ngan C.Y."/>
            <person name="Orejas M."/>
            <person name="Orosz E."/>
            <person name="Ouedraogo J.P."/>
            <person name="Overkamp K.M."/>
            <person name="Park H.-S."/>
            <person name="Perrone G."/>
            <person name="Piumi F."/>
            <person name="Punt P.J."/>
            <person name="Ram A.F."/>
            <person name="Ramon A."/>
            <person name="Rauscher S."/>
            <person name="Record E."/>
            <person name="Riano-Pachon D.M."/>
            <person name="Robert V."/>
            <person name="Roehrig J."/>
            <person name="Ruller R."/>
            <person name="Salamov A."/>
            <person name="Salih N.S."/>
            <person name="Samson R.A."/>
            <person name="Sandor E."/>
            <person name="Sanguinetti M."/>
            <person name="Schuetze T."/>
            <person name="Sepcic K."/>
            <person name="Shelest E."/>
            <person name="Sherlock G."/>
            <person name="Sophianopoulou V."/>
            <person name="Squina F.M."/>
            <person name="Sun H."/>
            <person name="Susca A."/>
            <person name="Todd R.B."/>
            <person name="Tsang A."/>
            <person name="Unkles S.E."/>
            <person name="van de Wiele N."/>
            <person name="van Rossen-Uffink D."/>
            <person name="Oliveira J.V."/>
            <person name="Vesth T.C."/>
            <person name="Visser J."/>
            <person name="Yu J.-H."/>
            <person name="Zhou M."/>
            <person name="Andersen M.R."/>
            <person name="Archer D.B."/>
            <person name="Baker S.E."/>
            <person name="Benoit I."/>
            <person name="Brakhage A.A."/>
            <person name="Braus G.H."/>
            <person name="Fischer R."/>
            <person name="Frisvad J.C."/>
            <person name="Goldman G.H."/>
            <person name="Houbraken J."/>
            <person name="Oakley B."/>
            <person name="Pocsi I."/>
            <person name="Scazzocchio C."/>
            <person name="Seiboth B."/>
            <person name="vanKuyk P.A."/>
            <person name="Wortman J."/>
            <person name="Dyer P.S."/>
            <person name="Grigoriev I.V."/>
        </authorList>
    </citation>
    <scope>NUCLEOTIDE SEQUENCE [LARGE SCALE GENOMIC DNA]</scope>
    <source>
        <strain evidence="4">CBS 516.65</strain>
    </source>
</reference>
<dbReference type="EMBL" id="KV878894">
    <property type="protein sequence ID" value="OJJ85686.1"/>
    <property type="molecule type" value="Genomic_DNA"/>
</dbReference>
<organism evidence="3 4">
    <name type="scientific">Aspergillus glaucus CBS 516.65</name>
    <dbReference type="NCBI Taxonomy" id="1160497"/>
    <lineage>
        <taxon>Eukaryota</taxon>
        <taxon>Fungi</taxon>
        <taxon>Dikarya</taxon>
        <taxon>Ascomycota</taxon>
        <taxon>Pezizomycotina</taxon>
        <taxon>Eurotiomycetes</taxon>
        <taxon>Eurotiomycetidae</taxon>
        <taxon>Eurotiales</taxon>
        <taxon>Aspergillaceae</taxon>
        <taxon>Aspergillus</taxon>
        <taxon>Aspergillus subgen. Aspergillus</taxon>
    </lineage>
</organism>
<dbReference type="VEuPathDB" id="FungiDB:ASPGLDRAFT_45684"/>
<feature type="compositionally biased region" description="Low complexity" evidence="1">
    <location>
        <begin position="50"/>
        <end position="66"/>
    </location>
</feature>
<evidence type="ECO:0000256" key="1">
    <source>
        <dbReference type="SAM" id="MobiDB-lite"/>
    </source>
</evidence>
<name>A0A1L9VP54_ASPGL</name>